<protein>
    <recommendedName>
        <fullName evidence="3">Arginase family enzyme</fullName>
    </recommendedName>
</protein>
<dbReference type="EMBL" id="QPIZ01000005">
    <property type="protein sequence ID" value="RCW37498.1"/>
    <property type="molecule type" value="Genomic_DNA"/>
</dbReference>
<dbReference type="Proteomes" id="UP000252733">
    <property type="component" value="Unassembled WGS sequence"/>
</dbReference>
<evidence type="ECO:0000313" key="2">
    <source>
        <dbReference type="Proteomes" id="UP000252733"/>
    </source>
</evidence>
<gene>
    <name evidence="1" type="ORF">DFO77_1056</name>
</gene>
<dbReference type="AlphaFoldDB" id="A0A368V8P8"/>
<sequence length="389" mass="44172">MEISNYIEPVKLNRVSYQGIADEETLGNDILFFDGTAQWFLDKKFDLAILGVPETRNCQRAVSSEAPGIIRRWLYGMRKISSGDVIADLGNVKGNSLKDRYIALREVAEYLEQQNVVVLVLGGSQDLTVPLCGVFPKTARKFSLTVVDSFIDLVPADDDYSEETFLNKLIADYGPENIEDLSLLGCQNYYCSSRQEQVFSDHYFRLARLKELRDENIETVEVFLRQSDVLSFDFSAIRGMPVLPGGNKMPNGFSELDACRILWYAGASDVLKITGLFNLPAGNSEGEEYGPLGAQMCWHFLEGRGARCGDYPLRSFQDYELKAVYLEEFDASLKFYHNPANGRWWLMIPYGDNERLIPCSGKDYKDAVAKELPALWWHFFMKNSNLDYS</sequence>
<organism evidence="1 2">
    <name type="scientific">Marinilabilia salmonicolor</name>
    <dbReference type="NCBI Taxonomy" id="989"/>
    <lineage>
        <taxon>Bacteria</taxon>
        <taxon>Pseudomonadati</taxon>
        <taxon>Bacteroidota</taxon>
        <taxon>Bacteroidia</taxon>
        <taxon>Marinilabiliales</taxon>
        <taxon>Marinilabiliaceae</taxon>
        <taxon>Marinilabilia</taxon>
    </lineage>
</organism>
<dbReference type="SUPFAM" id="SSF52768">
    <property type="entry name" value="Arginase/deacetylase"/>
    <property type="match status" value="1"/>
</dbReference>
<dbReference type="GO" id="GO:0016813">
    <property type="term" value="F:hydrolase activity, acting on carbon-nitrogen (but not peptide) bonds, in linear amidines"/>
    <property type="evidence" value="ECO:0007669"/>
    <property type="project" value="UniProtKB-ARBA"/>
</dbReference>
<dbReference type="Gene3D" id="3.40.800.10">
    <property type="entry name" value="Ureohydrolase domain"/>
    <property type="match status" value="1"/>
</dbReference>
<comment type="caution">
    <text evidence="1">The sequence shown here is derived from an EMBL/GenBank/DDBJ whole genome shotgun (WGS) entry which is preliminary data.</text>
</comment>
<keyword evidence="2" id="KW-1185">Reference proteome</keyword>
<evidence type="ECO:0008006" key="3">
    <source>
        <dbReference type="Google" id="ProtNLM"/>
    </source>
</evidence>
<accession>A0A368V8P8</accession>
<reference evidence="1 2" key="1">
    <citation type="submission" date="2018-07" db="EMBL/GenBank/DDBJ databases">
        <title>Freshwater and sediment microbial communities from various areas in North America, analyzing microbe dynamics in response to fracking.</title>
        <authorList>
            <person name="Lamendella R."/>
        </authorList>
    </citation>
    <scope>NUCLEOTIDE SEQUENCE [LARGE SCALE GENOMIC DNA]</scope>
    <source>
        <strain evidence="1 2">160A</strain>
    </source>
</reference>
<dbReference type="InterPro" id="IPR023696">
    <property type="entry name" value="Ureohydrolase_dom_sf"/>
</dbReference>
<dbReference type="RefSeq" id="WP_114436587.1">
    <property type="nucleotide sequence ID" value="NZ_QPIZ01000005.1"/>
</dbReference>
<dbReference type="GO" id="GO:0046872">
    <property type="term" value="F:metal ion binding"/>
    <property type="evidence" value="ECO:0007669"/>
    <property type="project" value="InterPro"/>
</dbReference>
<name>A0A368V8P8_9BACT</name>
<proteinExistence type="predicted"/>
<dbReference type="InterPro" id="IPR006035">
    <property type="entry name" value="Ureohydrolase"/>
</dbReference>
<evidence type="ECO:0000313" key="1">
    <source>
        <dbReference type="EMBL" id="RCW37498.1"/>
    </source>
</evidence>
<dbReference type="Pfam" id="PF00491">
    <property type="entry name" value="Arginase"/>
    <property type="match status" value="1"/>
</dbReference>